<dbReference type="SMART" id="SM00547">
    <property type="entry name" value="ZnF_RBZ"/>
    <property type="match status" value="1"/>
</dbReference>
<feature type="compositionally biased region" description="Pro residues" evidence="11">
    <location>
        <begin position="158"/>
        <end position="172"/>
    </location>
</feature>
<organism evidence="14 15">
    <name type="scientific">Zostera marina</name>
    <name type="common">Eelgrass</name>
    <dbReference type="NCBI Taxonomy" id="29655"/>
    <lineage>
        <taxon>Eukaryota</taxon>
        <taxon>Viridiplantae</taxon>
        <taxon>Streptophyta</taxon>
        <taxon>Embryophyta</taxon>
        <taxon>Tracheophyta</taxon>
        <taxon>Spermatophyta</taxon>
        <taxon>Magnoliopsida</taxon>
        <taxon>Liliopsida</taxon>
        <taxon>Zosteraceae</taxon>
        <taxon>Zostera</taxon>
    </lineage>
</organism>
<dbReference type="InterPro" id="IPR036443">
    <property type="entry name" value="Znf_RanBP2_sf"/>
</dbReference>
<evidence type="ECO:0000256" key="9">
    <source>
        <dbReference type="PROSITE-ProRule" id="PRU00176"/>
    </source>
</evidence>
<dbReference type="OMA" id="GRERVGW"/>
<feature type="compositionally biased region" description="Gly residues" evidence="11">
    <location>
        <begin position="102"/>
        <end position="135"/>
    </location>
</feature>
<dbReference type="InterPro" id="IPR000504">
    <property type="entry name" value="RRM_dom"/>
</dbReference>
<evidence type="ECO:0000313" key="15">
    <source>
        <dbReference type="Proteomes" id="UP000036987"/>
    </source>
</evidence>
<dbReference type="SMART" id="SM00360">
    <property type="entry name" value="RRM"/>
    <property type="match status" value="1"/>
</dbReference>
<dbReference type="GO" id="GO:0008270">
    <property type="term" value="F:zinc ion binding"/>
    <property type="evidence" value="ECO:0007669"/>
    <property type="project" value="UniProtKB-KW"/>
</dbReference>
<keyword evidence="15" id="KW-1185">Reference proteome</keyword>
<feature type="domain" description="RanBP2-type" evidence="13">
    <location>
        <begin position="70"/>
        <end position="101"/>
    </location>
</feature>
<evidence type="ECO:0000256" key="10">
    <source>
        <dbReference type="PROSITE-ProRule" id="PRU00322"/>
    </source>
</evidence>
<feature type="domain" description="RRM" evidence="12">
    <location>
        <begin position="248"/>
        <end position="339"/>
    </location>
</feature>
<dbReference type="STRING" id="29655.A0A0K9PGE5"/>
<evidence type="ECO:0000256" key="8">
    <source>
        <dbReference type="ARBA" id="ARBA00061442"/>
    </source>
</evidence>
<protein>
    <submittedName>
        <fullName evidence="14">Putative RNA binding protein</fullName>
    </submittedName>
</protein>
<dbReference type="PANTHER" id="PTHR12999:SF7">
    <property type="entry name" value="TRANSCRIPTION INITIATION FACTOR TFIID SUBUNIT 15B"/>
    <property type="match status" value="1"/>
</dbReference>
<dbReference type="InterPro" id="IPR001876">
    <property type="entry name" value="Znf_RanBP2"/>
</dbReference>
<name>A0A0K9PGE5_ZOSMR</name>
<dbReference type="PROSITE" id="PS50199">
    <property type="entry name" value="ZF_RANBP2_2"/>
    <property type="match status" value="1"/>
</dbReference>
<dbReference type="PANTHER" id="PTHR12999">
    <property type="entry name" value="ZINC FINGER RAN-BINDING DOMAIN-CONTAINING PROTEIN 2 ZRANB2-RELATED"/>
    <property type="match status" value="1"/>
</dbReference>
<evidence type="ECO:0000313" key="14">
    <source>
        <dbReference type="EMBL" id="KMZ67317.1"/>
    </source>
</evidence>
<comment type="subcellular location">
    <subcellularLocation>
        <location evidence="1">Nucleus</location>
    </subcellularLocation>
</comment>
<reference evidence="15" key="1">
    <citation type="journal article" date="2016" name="Nature">
        <title>The genome of the seagrass Zostera marina reveals angiosperm adaptation to the sea.</title>
        <authorList>
            <person name="Olsen J.L."/>
            <person name="Rouze P."/>
            <person name="Verhelst B."/>
            <person name="Lin Y.-C."/>
            <person name="Bayer T."/>
            <person name="Collen J."/>
            <person name="Dattolo E."/>
            <person name="De Paoli E."/>
            <person name="Dittami S."/>
            <person name="Maumus F."/>
            <person name="Michel G."/>
            <person name="Kersting A."/>
            <person name="Lauritano C."/>
            <person name="Lohaus R."/>
            <person name="Toepel M."/>
            <person name="Tonon T."/>
            <person name="Vanneste K."/>
            <person name="Amirebrahimi M."/>
            <person name="Brakel J."/>
            <person name="Bostroem C."/>
            <person name="Chovatia M."/>
            <person name="Grimwood J."/>
            <person name="Jenkins J.W."/>
            <person name="Jueterbock A."/>
            <person name="Mraz A."/>
            <person name="Stam W.T."/>
            <person name="Tice H."/>
            <person name="Bornberg-Bauer E."/>
            <person name="Green P.J."/>
            <person name="Pearson G.A."/>
            <person name="Procaccini G."/>
            <person name="Duarte C.M."/>
            <person name="Schmutz J."/>
            <person name="Reusch T.B.H."/>
            <person name="Van de Peer Y."/>
        </authorList>
    </citation>
    <scope>NUCLEOTIDE SEQUENCE [LARGE SCALE GENOMIC DNA]</scope>
    <source>
        <strain evidence="15">cv. Finnish</strain>
    </source>
</reference>
<dbReference type="CDD" id="cd12280">
    <property type="entry name" value="RRM_FET"/>
    <property type="match status" value="1"/>
</dbReference>
<dbReference type="EMBL" id="LFYR01000915">
    <property type="protein sequence ID" value="KMZ67317.1"/>
    <property type="molecule type" value="Genomic_DNA"/>
</dbReference>
<dbReference type="GO" id="GO:0003723">
    <property type="term" value="F:RNA binding"/>
    <property type="evidence" value="ECO:0007669"/>
    <property type="project" value="UniProtKB-UniRule"/>
</dbReference>
<evidence type="ECO:0000256" key="6">
    <source>
        <dbReference type="ARBA" id="ARBA00023242"/>
    </source>
</evidence>
<feature type="compositionally biased region" description="Polar residues" evidence="11">
    <location>
        <begin position="184"/>
        <end position="218"/>
    </location>
</feature>
<dbReference type="Gene3D" id="4.10.1060.10">
    <property type="entry name" value="Zinc finger, RanBP2-type"/>
    <property type="match status" value="1"/>
</dbReference>
<dbReference type="PROSITE" id="PS01358">
    <property type="entry name" value="ZF_RANBP2_1"/>
    <property type="match status" value="1"/>
</dbReference>
<comment type="similarity">
    <text evidence="8">Belongs to the TAF15 family.</text>
</comment>
<dbReference type="Gene3D" id="3.30.70.330">
    <property type="match status" value="1"/>
</dbReference>
<proteinExistence type="inferred from homology"/>
<dbReference type="AlphaFoldDB" id="A0A0K9PGE5"/>
<keyword evidence="6" id="KW-0539">Nucleus</keyword>
<feature type="compositionally biased region" description="Gly residues" evidence="11">
    <location>
        <begin position="349"/>
        <end position="362"/>
    </location>
</feature>
<evidence type="ECO:0000256" key="2">
    <source>
        <dbReference type="ARBA" id="ARBA00022723"/>
    </source>
</evidence>
<evidence type="ECO:0000256" key="4">
    <source>
        <dbReference type="ARBA" id="ARBA00022833"/>
    </source>
</evidence>
<comment type="function">
    <text evidence="7">TAFs are components of the transcription factor IID (TFIID) complex that is essential for mediating regulation of RNA polymerase transcription.</text>
</comment>
<feature type="region of interest" description="Disordered" evidence="11">
    <location>
        <begin position="336"/>
        <end position="389"/>
    </location>
</feature>
<evidence type="ECO:0000256" key="1">
    <source>
        <dbReference type="ARBA" id="ARBA00004123"/>
    </source>
</evidence>
<dbReference type="SUPFAM" id="SSF54928">
    <property type="entry name" value="RNA-binding domain, RBD"/>
    <property type="match status" value="1"/>
</dbReference>
<dbReference type="PROSITE" id="PS50102">
    <property type="entry name" value="RRM"/>
    <property type="match status" value="1"/>
</dbReference>
<gene>
    <name evidence="14" type="ORF">ZOSMA_26G00660</name>
</gene>
<dbReference type="FunFam" id="4.10.1060.10:FF:000008">
    <property type="entry name" value="TATA-binding protein-associated factor 2N isoform X1"/>
    <property type="match status" value="1"/>
</dbReference>
<dbReference type="Proteomes" id="UP000036987">
    <property type="component" value="Unassembled WGS sequence"/>
</dbReference>
<evidence type="ECO:0000256" key="5">
    <source>
        <dbReference type="ARBA" id="ARBA00022884"/>
    </source>
</evidence>
<dbReference type="InterPro" id="IPR035979">
    <property type="entry name" value="RBD_domain_sf"/>
</dbReference>
<dbReference type="OrthoDB" id="76445at2759"/>
<evidence type="ECO:0000256" key="11">
    <source>
        <dbReference type="SAM" id="MobiDB-lite"/>
    </source>
</evidence>
<sequence length="389" mass="39379">MSGRYGSDDSGPPSRGAGYGRSGGSGSGGYGGNSQSRGGGYQSGGGGGGGDRGNRGGGGRGGGRGGGSGREGDWVCPSPSCGNVNFARRTECNKCGTPSPGGSSGGTGNGGYNRGGGGDGSYNRGSGGGGGGNRGGRSDYGGRGDYDRRSTNEGYSQVPPPASGNNYPPPPSYGGVPSYGADPMTQNGSNSYPPSYGAPSNSYGAVQGGPPSNYNSDHQGGGYGAPAETAPVKVKQCDENCGDTCDNSRIYISNLPSDVTIEELQELFGGIGMVGRIKQKRGYKDQWPWNIKIYTDDNGKKKGDACLAYEDPSAAHSAGGFYNGYDLRGNTISVSMAEKSAPKPQTSYGHGGGGGRGGYGGGGDRRRDNYRDNSGPQRSSYGGQRSRPY</sequence>
<dbReference type="SUPFAM" id="SSF90209">
    <property type="entry name" value="Ran binding protein zinc finger-like"/>
    <property type="match status" value="1"/>
</dbReference>
<comment type="caution">
    <text evidence="14">The sequence shown here is derived from an EMBL/GenBank/DDBJ whole genome shotgun (WGS) entry which is preliminary data.</text>
</comment>
<evidence type="ECO:0000256" key="7">
    <source>
        <dbReference type="ARBA" id="ARBA00058775"/>
    </source>
</evidence>
<keyword evidence="3 10" id="KW-0863">Zinc-finger</keyword>
<evidence type="ECO:0000256" key="3">
    <source>
        <dbReference type="ARBA" id="ARBA00022771"/>
    </source>
</evidence>
<evidence type="ECO:0000259" key="13">
    <source>
        <dbReference type="PROSITE" id="PS50199"/>
    </source>
</evidence>
<keyword evidence="2" id="KW-0479">Metal-binding</keyword>
<evidence type="ECO:0000259" key="12">
    <source>
        <dbReference type="PROSITE" id="PS50102"/>
    </source>
</evidence>
<dbReference type="InterPro" id="IPR012677">
    <property type="entry name" value="Nucleotide-bd_a/b_plait_sf"/>
</dbReference>
<dbReference type="Pfam" id="PF00076">
    <property type="entry name" value="RRM_1"/>
    <property type="match status" value="1"/>
</dbReference>
<keyword evidence="5 9" id="KW-0694">RNA-binding</keyword>
<keyword evidence="4" id="KW-0862">Zinc</keyword>
<accession>A0A0K9PGE5</accession>
<dbReference type="GO" id="GO:0005634">
    <property type="term" value="C:nucleus"/>
    <property type="evidence" value="ECO:0007669"/>
    <property type="project" value="UniProtKB-SubCell"/>
</dbReference>
<feature type="region of interest" description="Disordered" evidence="11">
    <location>
        <begin position="1"/>
        <end position="227"/>
    </location>
</feature>
<feature type="compositionally biased region" description="Gly residues" evidence="11">
    <location>
        <begin position="17"/>
        <end position="69"/>
    </location>
</feature>
<dbReference type="Pfam" id="PF00641">
    <property type="entry name" value="Zn_ribbon_RanBP"/>
    <property type="match status" value="1"/>
</dbReference>
<feature type="compositionally biased region" description="Basic and acidic residues" evidence="11">
    <location>
        <begin position="136"/>
        <end position="151"/>
    </location>
</feature>